<dbReference type="SUPFAM" id="SSF56349">
    <property type="entry name" value="DNA breaking-rejoining enzymes"/>
    <property type="match status" value="1"/>
</dbReference>
<evidence type="ECO:0000313" key="4">
    <source>
        <dbReference type="Proteomes" id="UP000190989"/>
    </source>
</evidence>
<evidence type="ECO:0000259" key="2">
    <source>
        <dbReference type="Pfam" id="PF21338"/>
    </source>
</evidence>
<evidence type="ECO:0000259" key="1">
    <source>
        <dbReference type="Pfam" id="PF01028"/>
    </source>
</evidence>
<protein>
    <submittedName>
        <fullName evidence="3">DNA topoisomerase I, catalytic core</fullName>
    </submittedName>
</protein>
<dbReference type="GO" id="GO:0003677">
    <property type="term" value="F:DNA binding"/>
    <property type="evidence" value="ECO:0007669"/>
    <property type="project" value="InterPro"/>
</dbReference>
<sequence length="176" mass="20049">MSALTFADCTAPGITRRACGKGWIFLDPQGQRIAEHAEIERLKAIALPPAYTDCWYSLDPNAHILATGIDARGRKQYRYHPEYRERQEALKFDSLREFGAALPAIRRRVEADVAQRRINRERALACVVRLLDSTALRIGNECYAKANRTFGATTLRHRHLRLEGKTIRLRFKAKSG</sequence>
<name>A0A1U6ISC8_9SPHN</name>
<gene>
    <name evidence="3" type="ORF">SAMN06295987_11316</name>
</gene>
<organism evidence="3 4">
    <name type="scientific">Novosphingobium mathurense</name>
    <dbReference type="NCBI Taxonomy" id="428990"/>
    <lineage>
        <taxon>Bacteria</taxon>
        <taxon>Pseudomonadati</taxon>
        <taxon>Pseudomonadota</taxon>
        <taxon>Alphaproteobacteria</taxon>
        <taxon>Sphingomonadales</taxon>
        <taxon>Sphingomonadaceae</taxon>
        <taxon>Novosphingobium</taxon>
    </lineage>
</organism>
<dbReference type="Gene3D" id="3.30.66.10">
    <property type="entry name" value="DNA topoisomerase I domain"/>
    <property type="match status" value="1"/>
</dbReference>
<dbReference type="InterPro" id="IPR014711">
    <property type="entry name" value="TopoI_cat_a-hlx-sub_euk"/>
</dbReference>
<reference evidence="4" key="1">
    <citation type="submission" date="2017-02" db="EMBL/GenBank/DDBJ databases">
        <authorList>
            <person name="Varghese N."/>
            <person name="Submissions S."/>
        </authorList>
    </citation>
    <scope>NUCLEOTIDE SEQUENCE [LARGE SCALE GENOMIC DNA]</scope>
    <source>
        <strain evidence="4">SM117</strain>
    </source>
</reference>
<feature type="domain" description="DNA topoisomerase IB N-terminal" evidence="2">
    <location>
        <begin position="22"/>
        <end position="70"/>
    </location>
</feature>
<dbReference type="STRING" id="428990.SAMN06295987_11316"/>
<dbReference type="InterPro" id="IPR013500">
    <property type="entry name" value="TopoI_cat_euk"/>
</dbReference>
<dbReference type="Proteomes" id="UP000190989">
    <property type="component" value="Unassembled WGS sequence"/>
</dbReference>
<dbReference type="PROSITE" id="PS52038">
    <property type="entry name" value="TOPO_IB_2"/>
    <property type="match status" value="1"/>
</dbReference>
<keyword evidence="3" id="KW-0413">Isomerase</keyword>
<dbReference type="Pfam" id="PF21338">
    <property type="entry name" value="Top1B_N_bact"/>
    <property type="match status" value="1"/>
</dbReference>
<proteinExistence type="predicted"/>
<dbReference type="EMBL" id="FVZE01000013">
    <property type="protein sequence ID" value="SLK10923.1"/>
    <property type="molecule type" value="Genomic_DNA"/>
</dbReference>
<evidence type="ECO:0000313" key="3">
    <source>
        <dbReference type="EMBL" id="SLK10923.1"/>
    </source>
</evidence>
<dbReference type="Gene3D" id="3.90.15.10">
    <property type="entry name" value="Topoisomerase I, Chain A, domain 3"/>
    <property type="match status" value="1"/>
</dbReference>
<dbReference type="Pfam" id="PF01028">
    <property type="entry name" value="Topoisom_I"/>
    <property type="match status" value="1"/>
</dbReference>
<dbReference type="InterPro" id="IPR035447">
    <property type="entry name" value="DNA_topo_I_N_sf"/>
</dbReference>
<dbReference type="GO" id="GO:0003917">
    <property type="term" value="F:DNA topoisomerase type I (single strand cut, ATP-independent) activity"/>
    <property type="evidence" value="ECO:0007669"/>
    <property type="project" value="InterPro"/>
</dbReference>
<dbReference type="GO" id="GO:0006265">
    <property type="term" value="P:DNA topological change"/>
    <property type="evidence" value="ECO:0007669"/>
    <property type="project" value="InterPro"/>
</dbReference>
<dbReference type="InterPro" id="IPR011010">
    <property type="entry name" value="DNA_brk_join_enz"/>
</dbReference>
<feature type="domain" description="DNA topoisomerase I catalytic core eukaryotic-type" evidence="1">
    <location>
        <begin position="83"/>
        <end position="175"/>
    </location>
</feature>
<dbReference type="SUPFAM" id="SSF55869">
    <property type="entry name" value="DNA topoisomerase I domain"/>
    <property type="match status" value="1"/>
</dbReference>
<dbReference type="InterPro" id="IPR049331">
    <property type="entry name" value="Top1B_N_bact"/>
</dbReference>
<accession>A0A1U6ISC8</accession>
<keyword evidence="4" id="KW-1185">Reference proteome</keyword>
<dbReference type="AlphaFoldDB" id="A0A1U6ISC8"/>